<dbReference type="OrthoDB" id="1227411at2759"/>
<sequence length="124" mass="14354">MKHEIRNARVVKRQFQQARKKSKASSPFLYGQRQQRTSAVKICFAVDLSDTFMVMVDGSLAHIEEVRRPLIRELYELVDEGVRFDLSEAGAMIAHFQVKSDLFDKIKAAQKKDDSLLRIRNEVE</sequence>
<dbReference type="EMBL" id="JAAWWB010000037">
    <property type="protein sequence ID" value="KAG6738986.1"/>
    <property type="molecule type" value="Genomic_DNA"/>
</dbReference>
<dbReference type="AlphaFoldDB" id="A0A8X7XUV7"/>
<keyword evidence="2" id="KW-1185">Reference proteome</keyword>
<protein>
    <submittedName>
        <fullName evidence="1">Uncharacterized protein</fullName>
    </submittedName>
</protein>
<gene>
    <name evidence="1" type="ORF">POTOM_058621</name>
</gene>
<comment type="caution">
    <text evidence="1">The sequence shown here is derived from an EMBL/GenBank/DDBJ whole genome shotgun (WGS) entry which is preliminary data.</text>
</comment>
<proteinExistence type="predicted"/>
<evidence type="ECO:0000313" key="1">
    <source>
        <dbReference type="EMBL" id="KAG6738986.1"/>
    </source>
</evidence>
<name>A0A8X7XUV7_POPTO</name>
<evidence type="ECO:0000313" key="2">
    <source>
        <dbReference type="Proteomes" id="UP000886885"/>
    </source>
</evidence>
<organism evidence="1 2">
    <name type="scientific">Populus tomentosa</name>
    <name type="common">Chinese white poplar</name>
    <dbReference type="NCBI Taxonomy" id="118781"/>
    <lineage>
        <taxon>Eukaryota</taxon>
        <taxon>Viridiplantae</taxon>
        <taxon>Streptophyta</taxon>
        <taxon>Embryophyta</taxon>
        <taxon>Tracheophyta</taxon>
        <taxon>Spermatophyta</taxon>
        <taxon>Magnoliopsida</taxon>
        <taxon>eudicotyledons</taxon>
        <taxon>Gunneridae</taxon>
        <taxon>Pentapetalae</taxon>
        <taxon>rosids</taxon>
        <taxon>fabids</taxon>
        <taxon>Malpighiales</taxon>
        <taxon>Salicaceae</taxon>
        <taxon>Saliceae</taxon>
        <taxon>Populus</taxon>
    </lineage>
</organism>
<dbReference type="Proteomes" id="UP000886885">
    <property type="component" value="Chromosome 19A"/>
</dbReference>
<accession>A0A8X7XUV7</accession>
<reference evidence="1" key="1">
    <citation type="journal article" date="2020" name="bioRxiv">
        <title>Hybrid origin of Populus tomentosa Carr. identified through genome sequencing and phylogenomic analysis.</title>
        <authorList>
            <person name="An X."/>
            <person name="Gao K."/>
            <person name="Chen Z."/>
            <person name="Li J."/>
            <person name="Yang X."/>
            <person name="Yang X."/>
            <person name="Zhou J."/>
            <person name="Guo T."/>
            <person name="Zhao T."/>
            <person name="Huang S."/>
            <person name="Miao D."/>
            <person name="Khan W.U."/>
            <person name="Rao P."/>
            <person name="Ye M."/>
            <person name="Lei B."/>
            <person name="Liao W."/>
            <person name="Wang J."/>
            <person name="Ji L."/>
            <person name="Li Y."/>
            <person name="Guo B."/>
            <person name="Mustafa N.S."/>
            <person name="Li S."/>
            <person name="Yun Q."/>
            <person name="Keller S.R."/>
            <person name="Mao J."/>
            <person name="Zhang R."/>
            <person name="Strauss S.H."/>
        </authorList>
    </citation>
    <scope>NUCLEOTIDE SEQUENCE</scope>
    <source>
        <strain evidence="1">GM15</strain>
        <tissue evidence="1">Leaf</tissue>
    </source>
</reference>